<dbReference type="InterPro" id="IPR001810">
    <property type="entry name" value="F-box_dom"/>
</dbReference>
<evidence type="ECO:0000313" key="2">
    <source>
        <dbReference type="EMBL" id="RLN00012.1"/>
    </source>
</evidence>
<reference evidence="3" key="1">
    <citation type="journal article" date="2019" name="Nat. Commun.">
        <title>The genome of broomcorn millet.</title>
        <authorList>
            <person name="Zou C."/>
            <person name="Miki D."/>
            <person name="Li D."/>
            <person name="Tang Q."/>
            <person name="Xiao L."/>
            <person name="Rajput S."/>
            <person name="Deng P."/>
            <person name="Jia W."/>
            <person name="Huang R."/>
            <person name="Zhang M."/>
            <person name="Sun Y."/>
            <person name="Hu J."/>
            <person name="Fu X."/>
            <person name="Schnable P.S."/>
            <person name="Li F."/>
            <person name="Zhang H."/>
            <person name="Feng B."/>
            <person name="Zhu X."/>
            <person name="Liu R."/>
            <person name="Schnable J.C."/>
            <person name="Zhu J.-K."/>
            <person name="Zhang H."/>
        </authorList>
    </citation>
    <scope>NUCLEOTIDE SEQUENCE [LARGE SCALE GENOMIC DNA]</scope>
</reference>
<feature type="domain" description="F-box" evidence="1">
    <location>
        <begin position="18"/>
        <end position="58"/>
    </location>
</feature>
<proteinExistence type="predicted"/>
<dbReference type="SUPFAM" id="SSF81383">
    <property type="entry name" value="F-box domain"/>
    <property type="match status" value="1"/>
</dbReference>
<accession>A0A3L6RCN9</accession>
<name>A0A3L6RCN9_PANMI</name>
<gene>
    <name evidence="2" type="ORF">C2845_PM06G02610</name>
</gene>
<dbReference type="SMART" id="SM00256">
    <property type="entry name" value="FBOX"/>
    <property type="match status" value="1"/>
</dbReference>
<dbReference type="Gene3D" id="1.20.1280.50">
    <property type="match status" value="1"/>
</dbReference>
<sequence length="65" mass="6659">MEVSSGGGGGGGGGIHALCEDALAEILVRLPSESVLRCRAVCRSWRRVAASPRTARSSPPAARVI</sequence>
<protein>
    <submittedName>
        <fullName evidence="2">F-box protein</fullName>
    </submittedName>
</protein>
<organism evidence="2 3">
    <name type="scientific">Panicum miliaceum</name>
    <name type="common">Proso millet</name>
    <name type="synonym">Broomcorn millet</name>
    <dbReference type="NCBI Taxonomy" id="4540"/>
    <lineage>
        <taxon>Eukaryota</taxon>
        <taxon>Viridiplantae</taxon>
        <taxon>Streptophyta</taxon>
        <taxon>Embryophyta</taxon>
        <taxon>Tracheophyta</taxon>
        <taxon>Spermatophyta</taxon>
        <taxon>Magnoliopsida</taxon>
        <taxon>Liliopsida</taxon>
        <taxon>Poales</taxon>
        <taxon>Poaceae</taxon>
        <taxon>PACMAD clade</taxon>
        <taxon>Panicoideae</taxon>
        <taxon>Panicodae</taxon>
        <taxon>Paniceae</taxon>
        <taxon>Panicinae</taxon>
        <taxon>Panicum</taxon>
        <taxon>Panicum sect. Panicum</taxon>
    </lineage>
</organism>
<dbReference type="AlphaFoldDB" id="A0A3L6RCN9"/>
<keyword evidence="3" id="KW-1185">Reference proteome</keyword>
<dbReference type="EMBL" id="PQIB02000009">
    <property type="protein sequence ID" value="RLN00012.1"/>
    <property type="molecule type" value="Genomic_DNA"/>
</dbReference>
<dbReference type="OrthoDB" id="665311at2759"/>
<evidence type="ECO:0000313" key="3">
    <source>
        <dbReference type="Proteomes" id="UP000275267"/>
    </source>
</evidence>
<comment type="caution">
    <text evidence="2">The sequence shown here is derived from an EMBL/GenBank/DDBJ whole genome shotgun (WGS) entry which is preliminary data.</text>
</comment>
<dbReference type="Proteomes" id="UP000275267">
    <property type="component" value="Unassembled WGS sequence"/>
</dbReference>
<evidence type="ECO:0000259" key="1">
    <source>
        <dbReference type="SMART" id="SM00256"/>
    </source>
</evidence>
<dbReference type="InterPro" id="IPR036047">
    <property type="entry name" value="F-box-like_dom_sf"/>
</dbReference>
<dbReference type="Pfam" id="PF00646">
    <property type="entry name" value="F-box"/>
    <property type="match status" value="1"/>
</dbReference>